<keyword evidence="3" id="KW-0378">Hydrolase</keyword>
<feature type="domain" description="Acyl-ACP thioesterase N-terminal hotdog" evidence="8">
    <location>
        <begin position="10"/>
        <end position="126"/>
    </location>
</feature>
<keyword evidence="2" id="KW-0444">Lipid biosynthesis</keyword>
<dbReference type="InterPro" id="IPR002864">
    <property type="entry name" value="Acyl-ACP_thioesterase_NHD"/>
</dbReference>
<evidence type="ECO:0000259" key="9">
    <source>
        <dbReference type="Pfam" id="PF20791"/>
    </source>
</evidence>
<reference evidence="10 11" key="1">
    <citation type="submission" date="2021-02" db="EMBL/GenBank/DDBJ databases">
        <title>Complete genome of Desulfoluna sp. strain ASN36.</title>
        <authorList>
            <person name="Takahashi A."/>
            <person name="Kojima H."/>
            <person name="Fukui M."/>
        </authorList>
    </citation>
    <scope>NUCLEOTIDE SEQUENCE [LARGE SCALE GENOMIC DNA]</scope>
    <source>
        <strain evidence="10 11">ASN36</strain>
    </source>
</reference>
<evidence type="ECO:0000256" key="1">
    <source>
        <dbReference type="ARBA" id="ARBA00006500"/>
    </source>
</evidence>
<keyword evidence="11" id="KW-1185">Reference proteome</keyword>
<evidence type="ECO:0000256" key="7">
    <source>
        <dbReference type="ARBA" id="ARBA00023160"/>
    </source>
</evidence>
<dbReference type="Proteomes" id="UP001320148">
    <property type="component" value="Chromosome"/>
</dbReference>
<evidence type="ECO:0000256" key="5">
    <source>
        <dbReference type="ARBA" id="ARBA00022946"/>
    </source>
</evidence>
<dbReference type="EMBL" id="AP024488">
    <property type="protein sequence ID" value="BCS97355.1"/>
    <property type="molecule type" value="Genomic_DNA"/>
</dbReference>
<keyword evidence="7" id="KW-0275">Fatty acid biosynthesis</keyword>
<dbReference type="InterPro" id="IPR029069">
    <property type="entry name" value="HotDog_dom_sf"/>
</dbReference>
<name>A0ABN6FA06_9BACT</name>
<comment type="similarity">
    <text evidence="1">Belongs to the acyl-ACP thioesterase family.</text>
</comment>
<dbReference type="InterPro" id="IPR049427">
    <property type="entry name" value="Acyl-ACP_TE_C"/>
</dbReference>
<keyword evidence="5" id="KW-0809">Transit peptide</keyword>
<protein>
    <submittedName>
        <fullName evidence="10">Acyl-ACP thioesterase</fullName>
    </submittedName>
</protein>
<dbReference type="Gene3D" id="3.10.129.10">
    <property type="entry name" value="Hotdog Thioesterase"/>
    <property type="match status" value="1"/>
</dbReference>
<evidence type="ECO:0000259" key="8">
    <source>
        <dbReference type="Pfam" id="PF01643"/>
    </source>
</evidence>
<dbReference type="RefSeq" id="WP_236888785.1">
    <property type="nucleotide sequence ID" value="NZ_AP024488.1"/>
</dbReference>
<evidence type="ECO:0000256" key="3">
    <source>
        <dbReference type="ARBA" id="ARBA00022801"/>
    </source>
</evidence>
<evidence type="ECO:0000313" key="10">
    <source>
        <dbReference type="EMBL" id="BCS97355.1"/>
    </source>
</evidence>
<accession>A0ABN6FA06</accession>
<keyword evidence="4" id="KW-0276">Fatty acid metabolism</keyword>
<organism evidence="10 11">
    <name type="scientific">Desulfoluna limicola</name>
    <dbReference type="NCBI Taxonomy" id="2810562"/>
    <lineage>
        <taxon>Bacteria</taxon>
        <taxon>Pseudomonadati</taxon>
        <taxon>Thermodesulfobacteriota</taxon>
        <taxon>Desulfobacteria</taxon>
        <taxon>Desulfobacterales</taxon>
        <taxon>Desulfolunaceae</taxon>
        <taxon>Desulfoluna</taxon>
    </lineage>
</organism>
<dbReference type="Pfam" id="PF20791">
    <property type="entry name" value="Acyl-ACP_TE_C"/>
    <property type="match status" value="1"/>
</dbReference>
<evidence type="ECO:0000313" key="11">
    <source>
        <dbReference type="Proteomes" id="UP001320148"/>
    </source>
</evidence>
<keyword evidence="6" id="KW-0443">Lipid metabolism</keyword>
<proteinExistence type="inferred from homology"/>
<evidence type="ECO:0000256" key="6">
    <source>
        <dbReference type="ARBA" id="ARBA00023098"/>
    </source>
</evidence>
<dbReference type="InterPro" id="IPR045023">
    <property type="entry name" value="FATA/B"/>
</dbReference>
<evidence type="ECO:0000256" key="4">
    <source>
        <dbReference type="ARBA" id="ARBA00022832"/>
    </source>
</evidence>
<dbReference type="SUPFAM" id="SSF54637">
    <property type="entry name" value="Thioesterase/thiol ester dehydrase-isomerase"/>
    <property type="match status" value="2"/>
</dbReference>
<dbReference type="Pfam" id="PF01643">
    <property type="entry name" value="Acyl-ACP_TE"/>
    <property type="match status" value="1"/>
</dbReference>
<dbReference type="PANTHER" id="PTHR31727:SF6">
    <property type="entry name" value="OLEOYL-ACYL CARRIER PROTEIN THIOESTERASE 1, CHLOROPLASTIC"/>
    <property type="match status" value="1"/>
</dbReference>
<feature type="domain" description="Acyl-ACP thioesterase-like C-terminal" evidence="9">
    <location>
        <begin position="158"/>
        <end position="252"/>
    </location>
</feature>
<sequence length="265" mass="30347">MSPSAPDARFSFDHHVEINDVGPHGDARLSALLNWFQTTSSRHSASLGYPVSDLTKEGLTWIITRYHLCIDRSPRWRDALTVETWRAGNTGTFTPREFLLKDSRGETLVRASASYTLLDIRKRKAQAPSTRFPDYPVDPERAVPDDFSPLPLPEAFTNEKSVTIRRSDMDFNGHANNALYTEWCMEGVSDQLYEQFRPIEMEIAFKGEVFYGEDIVVQTWRETRESGPVTLHCLLSQSRKREVARARVHWKKRGEQRSANGETRG</sequence>
<evidence type="ECO:0000256" key="2">
    <source>
        <dbReference type="ARBA" id="ARBA00022516"/>
    </source>
</evidence>
<dbReference type="PANTHER" id="PTHR31727">
    <property type="entry name" value="OLEOYL-ACYL CARRIER PROTEIN THIOESTERASE 1, CHLOROPLASTIC"/>
    <property type="match status" value="1"/>
</dbReference>
<dbReference type="CDD" id="cd00586">
    <property type="entry name" value="4HBT"/>
    <property type="match status" value="2"/>
</dbReference>
<gene>
    <name evidence="10" type="primary">fat</name>
    <name evidence="10" type="ORF">DSLASN_29870</name>
</gene>